<dbReference type="STRING" id="1817824.A2751_00875"/>
<dbReference type="Pfam" id="PF18480">
    <property type="entry name" value="DUF5615"/>
    <property type="match status" value="1"/>
</dbReference>
<dbReference type="AlphaFoldDB" id="A0A1F5NMZ4"/>
<evidence type="ECO:0000259" key="1">
    <source>
        <dbReference type="Pfam" id="PF18480"/>
    </source>
</evidence>
<feature type="domain" description="DUF5615" evidence="1">
    <location>
        <begin position="1"/>
        <end position="111"/>
    </location>
</feature>
<dbReference type="InterPro" id="IPR041049">
    <property type="entry name" value="DUF5615"/>
</dbReference>
<evidence type="ECO:0000313" key="2">
    <source>
        <dbReference type="EMBL" id="OGE78998.1"/>
    </source>
</evidence>
<protein>
    <recommendedName>
        <fullName evidence="1">DUF5615 domain-containing protein</fullName>
    </recommendedName>
</protein>
<name>A0A1F5NMZ4_9BACT</name>
<evidence type="ECO:0000313" key="3">
    <source>
        <dbReference type="Proteomes" id="UP000176864"/>
    </source>
</evidence>
<sequence>MKFLIDNALSPQIAAGLKSSGFDAVHVRDRQMQSATDADIFEFAKSQNRIIISADTDFGSLLALRQEIKPSVILFRRGTLRRPPAQLAILLANLPKLKESLTKGCIVILESGRIRIRLLPIGDKL</sequence>
<gene>
    <name evidence="2" type="ORF">A2751_00875</name>
</gene>
<reference evidence="2 3" key="1">
    <citation type="journal article" date="2016" name="Nat. Commun.">
        <title>Thousands of microbial genomes shed light on interconnected biogeochemical processes in an aquifer system.</title>
        <authorList>
            <person name="Anantharaman K."/>
            <person name="Brown C.T."/>
            <person name="Hug L.A."/>
            <person name="Sharon I."/>
            <person name="Castelle C.J."/>
            <person name="Probst A.J."/>
            <person name="Thomas B.C."/>
            <person name="Singh A."/>
            <person name="Wilkins M.J."/>
            <person name="Karaoz U."/>
            <person name="Brodie E.L."/>
            <person name="Williams K.H."/>
            <person name="Hubbard S.S."/>
            <person name="Banfield J.F."/>
        </authorList>
    </citation>
    <scope>NUCLEOTIDE SEQUENCE [LARGE SCALE GENOMIC DNA]</scope>
</reference>
<organism evidence="2 3">
    <name type="scientific">Candidatus Doudnabacteria bacterium RIFCSPHIGHO2_01_FULL_46_14</name>
    <dbReference type="NCBI Taxonomy" id="1817824"/>
    <lineage>
        <taxon>Bacteria</taxon>
        <taxon>Candidatus Doudnaibacteriota</taxon>
    </lineage>
</organism>
<accession>A0A1F5NMZ4</accession>
<dbReference type="Proteomes" id="UP000176864">
    <property type="component" value="Unassembled WGS sequence"/>
</dbReference>
<comment type="caution">
    <text evidence="2">The sequence shown here is derived from an EMBL/GenBank/DDBJ whole genome shotgun (WGS) entry which is preliminary data.</text>
</comment>
<dbReference type="EMBL" id="MFEK01000010">
    <property type="protein sequence ID" value="OGE78998.1"/>
    <property type="molecule type" value="Genomic_DNA"/>
</dbReference>
<proteinExistence type="predicted"/>